<dbReference type="Proteomes" id="UP000054279">
    <property type="component" value="Unassembled WGS sequence"/>
</dbReference>
<evidence type="ECO:0000313" key="2">
    <source>
        <dbReference type="EMBL" id="KIJ37046.1"/>
    </source>
</evidence>
<proteinExistence type="predicted"/>
<protein>
    <recommendedName>
        <fullName evidence="1">DUF6533 domain-containing protein</fullName>
    </recommendedName>
</protein>
<dbReference type="OrthoDB" id="3242409at2759"/>
<dbReference type="Pfam" id="PF20151">
    <property type="entry name" value="DUF6533"/>
    <property type="match status" value="1"/>
</dbReference>
<accession>A0A0C9VID5</accession>
<keyword evidence="3" id="KW-1185">Reference proteome</keyword>
<dbReference type="InterPro" id="IPR045340">
    <property type="entry name" value="DUF6533"/>
</dbReference>
<evidence type="ECO:0000313" key="3">
    <source>
        <dbReference type="Proteomes" id="UP000054279"/>
    </source>
</evidence>
<organism evidence="2 3">
    <name type="scientific">Sphaerobolus stellatus (strain SS14)</name>
    <dbReference type="NCBI Taxonomy" id="990650"/>
    <lineage>
        <taxon>Eukaryota</taxon>
        <taxon>Fungi</taxon>
        <taxon>Dikarya</taxon>
        <taxon>Basidiomycota</taxon>
        <taxon>Agaricomycotina</taxon>
        <taxon>Agaricomycetes</taxon>
        <taxon>Phallomycetidae</taxon>
        <taxon>Geastrales</taxon>
        <taxon>Sphaerobolaceae</taxon>
        <taxon>Sphaerobolus</taxon>
    </lineage>
</organism>
<name>A0A0C9VID5_SPHS4</name>
<gene>
    <name evidence="2" type="ORF">M422DRAFT_50674</name>
</gene>
<evidence type="ECO:0000259" key="1">
    <source>
        <dbReference type="Pfam" id="PF20151"/>
    </source>
</evidence>
<dbReference type="EMBL" id="KN837172">
    <property type="protein sequence ID" value="KIJ37046.1"/>
    <property type="molecule type" value="Genomic_DNA"/>
</dbReference>
<reference evidence="2 3" key="1">
    <citation type="submission" date="2014-06" db="EMBL/GenBank/DDBJ databases">
        <title>Evolutionary Origins and Diversification of the Mycorrhizal Mutualists.</title>
        <authorList>
            <consortium name="DOE Joint Genome Institute"/>
            <consortium name="Mycorrhizal Genomics Consortium"/>
            <person name="Kohler A."/>
            <person name="Kuo A."/>
            <person name="Nagy L.G."/>
            <person name="Floudas D."/>
            <person name="Copeland A."/>
            <person name="Barry K.W."/>
            <person name="Cichocki N."/>
            <person name="Veneault-Fourrey C."/>
            <person name="LaButti K."/>
            <person name="Lindquist E.A."/>
            <person name="Lipzen A."/>
            <person name="Lundell T."/>
            <person name="Morin E."/>
            <person name="Murat C."/>
            <person name="Riley R."/>
            <person name="Ohm R."/>
            <person name="Sun H."/>
            <person name="Tunlid A."/>
            <person name="Henrissat B."/>
            <person name="Grigoriev I.V."/>
            <person name="Hibbett D.S."/>
            <person name="Martin F."/>
        </authorList>
    </citation>
    <scope>NUCLEOTIDE SEQUENCE [LARGE SCALE GENOMIC DNA]</scope>
    <source>
        <strain evidence="2 3">SS14</strain>
    </source>
</reference>
<dbReference type="AlphaFoldDB" id="A0A0C9VID5"/>
<sequence>MSLSLQSLAEDSLVNSRLTVAALALQSYDILLTFNDEVKYIWRGKWTLIKSIYLVCRYVSFINLWVFAFGAASSNPNSTLQRVEMDHYCMDVFDHRYIREYHPRTAVAQSLRERRDRYVVWFRNI</sequence>
<feature type="domain" description="DUF6533" evidence="1">
    <location>
        <begin position="18"/>
        <end position="62"/>
    </location>
</feature>
<dbReference type="HOGENOM" id="CLU_1994082_0_0_1"/>